<proteinExistence type="predicted"/>
<dbReference type="Pfam" id="PF20099">
    <property type="entry name" value="DUF6489"/>
    <property type="match status" value="1"/>
</dbReference>
<dbReference type="RefSeq" id="WP_121441678.1">
    <property type="nucleotide sequence ID" value="NZ_RCDA01000001.1"/>
</dbReference>
<evidence type="ECO:0000313" key="2">
    <source>
        <dbReference type="Proteomes" id="UP000275461"/>
    </source>
</evidence>
<accession>A0A498CA07</accession>
<sequence length="85" mass="9482">MKIRIDIDGKPEELRSFLGLPDLNPVHEALVKQLLDQLEETRDPQALLQKWFAGGVQSAETLQRLILESLHAPAGGPGRSDQKTR</sequence>
<gene>
    <name evidence="1" type="ORF">DFR31_1180</name>
</gene>
<dbReference type="EMBL" id="RCDA01000001">
    <property type="protein sequence ID" value="RLK51256.1"/>
    <property type="molecule type" value="Genomic_DNA"/>
</dbReference>
<name>A0A498CA07_9GAMM</name>
<dbReference type="InterPro" id="IPR045502">
    <property type="entry name" value="DUF6489"/>
</dbReference>
<comment type="caution">
    <text evidence="1">The sequence shown here is derived from an EMBL/GenBank/DDBJ whole genome shotgun (WGS) entry which is preliminary data.</text>
</comment>
<dbReference type="AlphaFoldDB" id="A0A498CA07"/>
<organism evidence="1 2">
    <name type="scientific">Alkalispirillum mobile</name>
    <dbReference type="NCBI Taxonomy" id="85925"/>
    <lineage>
        <taxon>Bacteria</taxon>
        <taxon>Pseudomonadati</taxon>
        <taxon>Pseudomonadota</taxon>
        <taxon>Gammaproteobacteria</taxon>
        <taxon>Chromatiales</taxon>
        <taxon>Ectothiorhodospiraceae</taxon>
        <taxon>Alkalispirillum</taxon>
    </lineage>
</organism>
<evidence type="ECO:0000313" key="1">
    <source>
        <dbReference type="EMBL" id="RLK51256.1"/>
    </source>
</evidence>
<dbReference type="Proteomes" id="UP000275461">
    <property type="component" value="Unassembled WGS sequence"/>
</dbReference>
<reference evidence="1 2" key="1">
    <citation type="submission" date="2018-10" db="EMBL/GenBank/DDBJ databases">
        <title>Genomic Encyclopedia of Type Strains, Phase IV (KMG-IV): sequencing the most valuable type-strain genomes for metagenomic binning, comparative biology and taxonomic classification.</title>
        <authorList>
            <person name="Goeker M."/>
        </authorList>
    </citation>
    <scope>NUCLEOTIDE SEQUENCE [LARGE SCALE GENOMIC DNA]</scope>
    <source>
        <strain evidence="1 2">DSM 12769</strain>
    </source>
</reference>
<dbReference type="OrthoDB" id="5740990at2"/>
<protein>
    <submittedName>
        <fullName evidence="1">Uncharacterized protein</fullName>
    </submittedName>
</protein>
<keyword evidence="2" id="KW-1185">Reference proteome</keyword>